<feature type="region of interest" description="Disordered" evidence="2">
    <location>
        <begin position="125"/>
        <end position="166"/>
    </location>
</feature>
<evidence type="ECO:0008006" key="5">
    <source>
        <dbReference type="Google" id="ProtNLM"/>
    </source>
</evidence>
<keyword evidence="1" id="KW-0175">Coiled coil</keyword>
<proteinExistence type="predicted"/>
<reference evidence="3 4" key="1">
    <citation type="submission" date="2020-07" db="EMBL/GenBank/DDBJ databases">
        <title>Sequencing the genomes of 1000 actinobacteria strains.</title>
        <authorList>
            <person name="Klenk H.-P."/>
        </authorList>
    </citation>
    <scope>NUCLEOTIDE SEQUENCE [LARGE SCALE GENOMIC DNA]</scope>
    <source>
        <strain evidence="3 4">DSM 17380</strain>
    </source>
</reference>
<sequence>MSEEHAQQGATQPTAEQTGQQATPKAEPKMFDEAYVKELRAEAAANRVKLKEYEDRDKSALEKAIERAEAAEKAIADREAADKQRQADEQAALALDELRAEVAQAKGIADASILAGTSREELEAHADKLKPLINPHPVNPDTGKTPDKEPSEVQSFVAELFGGGNN</sequence>
<accession>A0A852QXL5</accession>
<keyword evidence="4" id="KW-1185">Reference proteome</keyword>
<evidence type="ECO:0000313" key="4">
    <source>
        <dbReference type="Proteomes" id="UP000586095"/>
    </source>
</evidence>
<dbReference type="EMBL" id="JACCBD010000001">
    <property type="protein sequence ID" value="NYD26091.1"/>
    <property type="molecule type" value="Genomic_DNA"/>
</dbReference>
<dbReference type="Proteomes" id="UP000586095">
    <property type="component" value="Unassembled WGS sequence"/>
</dbReference>
<evidence type="ECO:0000256" key="2">
    <source>
        <dbReference type="SAM" id="MobiDB-lite"/>
    </source>
</evidence>
<protein>
    <recommendedName>
        <fullName evidence="5">Scaffolding protein</fullName>
    </recommendedName>
</protein>
<feature type="region of interest" description="Disordered" evidence="2">
    <location>
        <begin position="1"/>
        <end position="33"/>
    </location>
</feature>
<gene>
    <name evidence="3" type="ORF">BJ960_000894</name>
</gene>
<feature type="compositionally biased region" description="Polar residues" evidence="2">
    <location>
        <begin position="8"/>
        <end position="23"/>
    </location>
</feature>
<evidence type="ECO:0000256" key="1">
    <source>
        <dbReference type="SAM" id="Coils"/>
    </source>
</evidence>
<feature type="coiled-coil region" evidence="1">
    <location>
        <begin position="36"/>
        <end position="81"/>
    </location>
</feature>
<name>A0A852QXL5_9MICO</name>
<organism evidence="3 4">
    <name type="scientific">Leucobacter aridicollis</name>
    <dbReference type="NCBI Taxonomy" id="283878"/>
    <lineage>
        <taxon>Bacteria</taxon>
        <taxon>Bacillati</taxon>
        <taxon>Actinomycetota</taxon>
        <taxon>Actinomycetes</taxon>
        <taxon>Micrococcales</taxon>
        <taxon>Microbacteriaceae</taxon>
        <taxon>Leucobacter</taxon>
    </lineage>
</organism>
<dbReference type="RefSeq" id="WP_185986424.1">
    <property type="nucleotide sequence ID" value="NZ_BAAALZ010000002.1"/>
</dbReference>
<evidence type="ECO:0000313" key="3">
    <source>
        <dbReference type="EMBL" id="NYD26091.1"/>
    </source>
</evidence>
<dbReference type="AlphaFoldDB" id="A0A852QXL5"/>
<comment type="caution">
    <text evidence="3">The sequence shown here is derived from an EMBL/GenBank/DDBJ whole genome shotgun (WGS) entry which is preliminary data.</text>
</comment>